<sequence>MLRSVSGVFLLTLNRRLVDHHEPTLFDFLVLDLLAEVPTGWARMGDLPQVFAPRPSRTTQQVRGTDSEDCSVVVAEQKDARGVTASIMPEGLYATAAATQTYAGLFTRST</sequence>
<dbReference type="Proteomes" id="UP000243140">
    <property type="component" value="Unassembled WGS sequence"/>
</dbReference>
<evidence type="ECO:0000313" key="2">
    <source>
        <dbReference type="Proteomes" id="UP000243140"/>
    </source>
</evidence>
<proteinExistence type="predicted"/>
<dbReference type="RefSeq" id="WP_139797137.1">
    <property type="nucleotide sequence ID" value="NZ_CP060015.1"/>
</dbReference>
<protein>
    <submittedName>
        <fullName evidence="1">Uncharacterized protein</fullName>
    </submittedName>
</protein>
<evidence type="ECO:0000313" key="1">
    <source>
        <dbReference type="EMBL" id="ORA79081.1"/>
    </source>
</evidence>
<dbReference type="EMBL" id="MVHV01000024">
    <property type="protein sequence ID" value="ORA79081.1"/>
    <property type="molecule type" value="Genomic_DNA"/>
</dbReference>
<gene>
    <name evidence="1" type="ORF">BST29_19695</name>
</gene>
<accession>A0ABX3SMA8</accession>
<comment type="caution">
    <text evidence="1">The sequence shown here is derived from an EMBL/GenBank/DDBJ whole genome shotgun (WGS) entry which is preliminary data.</text>
</comment>
<reference evidence="1 2" key="1">
    <citation type="submission" date="2017-02" db="EMBL/GenBank/DDBJ databases">
        <title>The new phylogeny of genus Mycobacterium.</title>
        <authorList>
            <person name="Tortoli E."/>
            <person name="Trovato A."/>
            <person name="Cirillo D.M."/>
        </authorList>
    </citation>
    <scope>NUCLEOTIDE SEQUENCE [LARGE SCALE GENOMIC DNA]</scope>
    <source>
        <strain evidence="1 2">IP1130001</strain>
    </source>
</reference>
<organism evidence="1 2">
    <name type="scientific">Mycobacterium malmoense</name>
    <dbReference type="NCBI Taxonomy" id="1780"/>
    <lineage>
        <taxon>Bacteria</taxon>
        <taxon>Bacillati</taxon>
        <taxon>Actinomycetota</taxon>
        <taxon>Actinomycetes</taxon>
        <taxon>Mycobacteriales</taxon>
        <taxon>Mycobacteriaceae</taxon>
        <taxon>Mycobacterium</taxon>
    </lineage>
</organism>
<keyword evidence="2" id="KW-1185">Reference proteome</keyword>
<name>A0ABX3SMA8_MYCMA</name>